<dbReference type="EMBL" id="JAJAQC010000002">
    <property type="protein sequence ID" value="MDA0562980.1"/>
    <property type="molecule type" value="Genomic_DNA"/>
</dbReference>
<evidence type="ECO:0000256" key="8">
    <source>
        <dbReference type="ARBA" id="ARBA00022840"/>
    </source>
</evidence>
<dbReference type="InterPro" id="IPR027417">
    <property type="entry name" value="P-loop_NTPase"/>
</dbReference>
<comment type="catalytic activity">
    <reaction evidence="12">
        <text>Couples ATP hydrolysis with the unwinding of duplex DNA by translocating in the 3'-5' direction.</text>
        <dbReference type="EC" id="5.6.2.4"/>
    </reaction>
</comment>
<keyword evidence="3 15" id="KW-0547">Nucleotide-binding</keyword>
<reference evidence="19" key="1">
    <citation type="submission" date="2021-10" db="EMBL/GenBank/DDBJ databases">
        <title>Streptomonospora sp. nov., isolated from mangrove soil.</title>
        <authorList>
            <person name="Chen X."/>
            <person name="Ge X."/>
            <person name="Liu W."/>
        </authorList>
    </citation>
    <scope>NUCLEOTIDE SEQUENCE</scope>
    <source>
        <strain evidence="19">S1-112</strain>
    </source>
</reference>
<keyword evidence="8 15" id="KW-0067">ATP-binding</keyword>
<dbReference type="Gene3D" id="1.10.486.10">
    <property type="entry name" value="PCRA, domain 4"/>
    <property type="match status" value="1"/>
</dbReference>
<dbReference type="SUPFAM" id="SSF52540">
    <property type="entry name" value="P-loop containing nucleoside triphosphate hydrolases"/>
    <property type="match status" value="1"/>
</dbReference>
<dbReference type="PROSITE" id="PS51198">
    <property type="entry name" value="UVRD_HELICASE_ATP_BIND"/>
    <property type="match status" value="1"/>
</dbReference>
<feature type="domain" description="UvrD-like helicase C-terminal" evidence="18">
    <location>
        <begin position="355"/>
        <end position="697"/>
    </location>
</feature>
<dbReference type="GO" id="GO:0033202">
    <property type="term" value="C:DNA helicase complex"/>
    <property type="evidence" value="ECO:0007669"/>
    <property type="project" value="TreeGrafter"/>
</dbReference>
<dbReference type="GO" id="GO:0005829">
    <property type="term" value="C:cytosol"/>
    <property type="evidence" value="ECO:0007669"/>
    <property type="project" value="TreeGrafter"/>
</dbReference>
<dbReference type="InterPro" id="IPR013986">
    <property type="entry name" value="DExx_box_DNA_helicase_dom_sf"/>
</dbReference>
<organism evidence="19 20">
    <name type="scientific">Streptomonospora mangrovi</name>
    <dbReference type="NCBI Taxonomy" id="2883123"/>
    <lineage>
        <taxon>Bacteria</taxon>
        <taxon>Bacillati</taxon>
        <taxon>Actinomycetota</taxon>
        <taxon>Actinomycetes</taxon>
        <taxon>Streptosporangiales</taxon>
        <taxon>Nocardiopsidaceae</taxon>
        <taxon>Streptomonospora</taxon>
    </lineage>
</organism>
<dbReference type="PANTHER" id="PTHR11070:SF55">
    <property type="entry name" value="DNA 3'-5' HELICASE"/>
    <property type="match status" value="1"/>
</dbReference>
<dbReference type="Pfam" id="PF00580">
    <property type="entry name" value="UvrD-helicase"/>
    <property type="match status" value="1"/>
</dbReference>
<evidence type="ECO:0000256" key="10">
    <source>
        <dbReference type="ARBA" id="ARBA00023204"/>
    </source>
</evidence>
<evidence type="ECO:0000256" key="16">
    <source>
        <dbReference type="SAM" id="MobiDB-lite"/>
    </source>
</evidence>
<dbReference type="RefSeq" id="WP_270070267.1">
    <property type="nucleotide sequence ID" value="NZ_JAJAQC010000002.1"/>
</dbReference>
<dbReference type="Gene3D" id="3.90.320.10">
    <property type="match status" value="1"/>
</dbReference>
<gene>
    <name evidence="19" type="ORF">LG943_01315</name>
</gene>
<evidence type="ECO:0000256" key="1">
    <source>
        <dbReference type="ARBA" id="ARBA00009922"/>
    </source>
</evidence>
<evidence type="ECO:0000256" key="5">
    <source>
        <dbReference type="ARBA" id="ARBA00022801"/>
    </source>
</evidence>
<evidence type="ECO:0000256" key="15">
    <source>
        <dbReference type="PROSITE-ProRule" id="PRU00560"/>
    </source>
</evidence>
<dbReference type="InterPro" id="IPR011604">
    <property type="entry name" value="PDDEXK-like_dom_sf"/>
</dbReference>
<evidence type="ECO:0000256" key="4">
    <source>
        <dbReference type="ARBA" id="ARBA00022763"/>
    </source>
</evidence>
<evidence type="ECO:0000256" key="7">
    <source>
        <dbReference type="ARBA" id="ARBA00022839"/>
    </source>
</evidence>
<evidence type="ECO:0000256" key="13">
    <source>
        <dbReference type="ARBA" id="ARBA00034808"/>
    </source>
</evidence>
<keyword evidence="6 15" id="KW-0347">Helicase</keyword>
<evidence type="ECO:0000256" key="2">
    <source>
        <dbReference type="ARBA" id="ARBA00022722"/>
    </source>
</evidence>
<evidence type="ECO:0000259" key="17">
    <source>
        <dbReference type="PROSITE" id="PS51198"/>
    </source>
</evidence>
<evidence type="ECO:0000313" key="19">
    <source>
        <dbReference type="EMBL" id="MDA0562980.1"/>
    </source>
</evidence>
<proteinExistence type="inferred from homology"/>
<dbReference type="PROSITE" id="PS51217">
    <property type="entry name" value="UVRD_HELICASE_CTER"/>
    <property type="match status" value="1"/>
</dbReference>
<keyword evidence="5 15" id="KW-0378">Hydrolase</keyword>
<keyword evidence="4" id="KW-0227">DNA damage</keyword>
<dbReference type="GO" id="GO:0005524">
    <property type="term" value="F:ATP binding"/>
    <property type="evidence" value="ECO:0007669"/>
    <property type="project" value="UniProtKB-UniRule"/>
</dbReference>
<evidence type="ECO:0000256" key="3">
    <source>
        <dbReference type="ARBA" id="ARBA00022741"/>
    </source>
</evidence>
<evidence type="ECO:0000256" key="12">
    <source>
        <dbReference type="ARBA" id="ARBA00034617"/>
    </source>
</evidence>
<dbReference type="Pfam" id="PF12705">
    <property type="entry name" value="PDDEXK_1"/>
    <property type="match status" value="1"/>
</dbReference>
<dbReference type="GO" id="GO:0000725">
    <property type="term" value="P:recombinational repair"/>
    <property type="evidence" value="ECO:0007669"/>
    <property type="project" value="TreeGrafter"/>
</dbReference>
<dbReference type="GO" id="GO:0003677">
    <property type="term" value="F:DNA binding"/>
    <property type="evidence" value="ECO:0007669"/>
    <property type="project" value="UniProtKB-KW"/>
</dbReference>
<dbReference type="Gene3D" id="1.10.10.160">
    <property type="match status" value="1"/>
</dbReference>
<feature type="compositionally biased region" description="Acidic residues" evidence="16">
    <location>
        <begin position="542"/>
        <end position="551"/>
    </location>
</feature>
<feature type="region of interest" description="Disordered" evidence="16">
    <location>
        <begin position="877"/>
        <end position="904"/>
    </location>
</feature>
<comment type="caution">
    <text evidence="19">The sequence shown here is derived from an EMBL/GenBank/DDBJ whole genome shotgun (WGS) entry which is preliminary data.</text>
</comment>
<evidence type="ECO:0000256" key="14">
    <source>
        <dbReference type="ARBA" id="ARBA00048988"/>
    </source>
</evidence>
<dbReference type="SUPFAM" id="SSF52980">
    <property type="entry name" value="Restriction endonuclease-like"/>
    <property type="match status" value="1"/>
</dbReference>
<sequence>MTATEHYGAPPAGRRAPAFNPAELARLLGQPEPTAEQAAVISAPLGPGVVVAGAGSGKSETMAARVVWLVANGLVRPEHVLGLTFTRKAAAELAERVRRRLDQLRATEQVPEEVLDGDPTVSTYNSYAARLVGDHALREAIEPTTRLISQGQSYQLASRIVADYDGPMDAITVGPRTVTDRVLELAGELADHLRTPDDVRGVGAWITERVAALPKVGAETRRLVAAQRRREQLLPLVERYIAAKRDREVMDYGDQVALAARIALRHPEVGLIERSRFKVVLLDEYQDTSHAQLLLLRALFGGGHPVTAVGDPCQSIYGWRGASAGNLTSFPTDFPESPGRPAPVRKLATSFRNGERVLAVARRIAEPLREESDYVPVLYPSAARRGRGAVAAGLFTTETEEAHWIAGTLRAALDQPGHLAPDGAPWPPGEGGDGPGGAITPGDIAVLCRKRSQFPLLREALEERGIPVEVVGLGGLMTVPEVRDIVATLRVLHDPTAGNELARLLTGPRWRLGPRDLVALGERAAELAKETRRDLAASAPEPDPEPGTGDEDLLRRTVLDLTAESGSLVDALDDPGEAERYSATGYERLAALGAEMRALRRLAAQPLPDLVGEVERMLGLDIEVGARPGRDPVAARADLDAFLDAAVRFVGNSEDPTLGAFLNYLRSAEDAEKGLEPGERVGGSDTVKLMTVHAAKGLQWAVVVVPGLAGGTGSPVFPTRSRDTGAWARQEQKLPFPLRGDAGGLPRLVDVDKDSIKQFEAADRERHLMEERRLAYVAVTRASYALVCTGHWWGHASASLRGPSQFLEEVREACAAGAGRVVRWADPPEEGAENPQTAQVASVAWPQTPEDYDDAAARRYREIVEGARLVESARASAGEGAAGAAGAGVGGGTRSAGAGGGAGGGGAGGGVGAVGGGEDTAAAEGAGQPPAETVGERWLALLDRASMPTAMRRRLDGWERDTTLLLAHRDLPASEGDGAVQVELPAHLSVSSLVSLARDPALLARQIRRPLPRPPAPHTRRGTAFHTWLEQRFGQESLLVPDELPGAADDGAGADDDLAELQRRFEAGEWGGRVPLDVEIPFETVIGDRLVRGRMDAVFHDPQTGRYDVVDWKTGRPPATERERRAVAVQLAAYRIAWADLAGVPLEQVRAAFHYVRADETVRPADLLDAEGLAALLADLPVVE</sequence>
<feature type="region of interest" description="Disordered" evidence="16">
    <location>
        <begin position="531"/>
        <end position="553"/>
    </location>
</feature>
<accession>A0A9X3SDS2</accession>
<name>A0A9X3SDS2_9ACTN</name>
<dbReference type="InterPro" id="IPR000212">
    <property type="entry name" value="DNA_helicase_UvrD/REP"/>
</dbReference>
<evidence type="ECO:0000313" key="20">
    <source>
        <dbReference type="Proteomes" id="UP001140076"/>
    </source>
</evidence>
<dbReference type="EC" id="5.6.2.4" evidence="13"/>
<comment type="similarity">
    <text evidence="1">Belongs to the helicase family. UvrD subfamily.</text>
</comment>
<keyword evidence="11" id="KW-0413">Isomerase</keyword>
<keyword evidence="7" id="KW-0269">Exonuclease</keyword>
<feature type="compositionally biased region" description="Gly residues" evidence="16">
    <location>
        <begin position="880"/>
        <end position="904"/>
    </location>
</feature>
<dbReference type="AlphaFoldDB" id="A0A9X3SDS2"/>
<dbReference type="GO" id="GO:0004527">
    <property type="term" value="F:exonuclease activity"/>
    <property type="evidence" value="ECO:0007669"/>
    <property type="project" value="UniProtKB-KW"/>
</dbReference>
<comment type="catalytic activity">
    <reaction evidence="14">
        <text>ATP + H2O = ADP + phosphate + H(+)</text>
        <dbReference type="Rhea" id="RHEA:13065"/>
        <dbReference type="ChEBI" id="CHEBI:15377"/>
        <dbReference type="ChEBI" id="CHEBI:15378"/>
        <dbReference type="ChEBI" id="CHEBI:30616"/>
        <dbReference type="ChEBI" id="CHEBI:43474"/>
        <dbReference type="ChEBI" id="CHEBI:456216"/>
        <dbReference type="EC" id="5.6.2.4"/>
    </reaction>
</comment>
<evidence type="ECO:0000259" key="18">
    <source>
        <dbReference type="PROSITE" id="PS51217"/>
    </source>
</evidence>
<keyword evidence="10" id="KW-0234">DNA repair</keyword>
<dbReference type="InterPro" id="IPR011335">
    <property type="entry name" value="Restrct_endonuc-II-like"/>
</dbReference>
<evidence type="ECO:0000256" key="9">
    <source>
        <dbReference type="ARBA" id="ARBA00023125"/>
    </source>
</evidence>
<dbReference type="CDD" id="cd17932">
    <property type="entry name" value="DEXQc_UvrD"/>
    <property type="match status" value="1"/>
</dbReference>
<keyword evidence="2" id="KW-0540">Nuclease</keyword>
<dbReference type="GO" id="GO:0043138">
    <property type="term" value="F:3'-5' DNA helicase activity"/>
    <property type="evidence" value="ECO:0007669"/>
    <property type="project" value="UniProtKB-EC"/>
</dbReference>
<keyword evidence="20" id="KW-1185">Reference proteome</keyword>
<dbReference type="InterPro" id="IPR014016">
    <property type="entry name" value="UvrD-like_ATP-bd"/>
</dbReference>
<dbReference type="InterPro" id="IPR014017">
    <property type="entry name" value="DNA_helicase_UvrD-like_C"/>
</dbReference>
<dbReference type="Pfam" id="PF13361">
    <property type="entry name" value="UvrD_C"/>
    <property type="match status" value="2"/>
</dbReference>
<dbReference type="InterPro" id="IPR038726">
    <property type="entry name" value="PDDEXK_AddAB-type"/>
</dbReference>
<evidence type="ECO:0000256" key="6">
    <source>
        <dbReference type="ARBA" id="ARBA00022806"/>
    </source>
</evidence>
<dbReference type="Proteomes" id="UP001140076">
    <property type="component" value="Unassembled WGS sequence"/>
</dbReference>
<feature type="binding site" evidence="15">
    <location>
        <begin position="52"/>
        <end position="59"/>
    </location>
    <ligand>
        <name>ATP</name>
        <dbReference type="ChEBI" id="CHEBI:30616"/>
    </ligand>
</feature>
<dbReference type="PANTHER" id="PTHR11070">
    <property type="entry name" value="UVRD / RECB / PCRA DNA HELICASE FAMILY MEMBER"/>
    <property type="match status" value="1"/>
</dbReference>
<feature type="domain" description="UvrD-like helicase ATP-binding" evidence="17">
    <location>
        <begin position="31"/>
        <end position="354"/>
    </location>
</feature>
<evidence type="ECO:0000256" key="11">
    <source>
        <dbReference type="ARBA" id="ARBA00023235"/>
    </source>
</evidence>
<keyword evidence="9" id="KW-0238">DNA-binding</keyword>
<dbReference type="Gene3D" id="3.40.50.300">
    <property type="entry name" value="P-loop containing nucleotide triphosphate hydrolases"/>
    <property type="match status" value="3"/>
</dbReference>
<protein>
    <recommendedName>
        <fullName evidence="13">DNA 3'-5' helicase</fullName>
        <ecNumber evidence="13">5.6.2.4</ecNumber>
    </recommendedName>
</protein>